<organism evidence="1 2">
    <name type="scientific">Trema orientale</name>
    <name type="common">Charcoal tree</name>
    <name type="synonym">Celtis orientalis</name>
    <dbReference type="NCBI Taxonomy" id="63057"/>
    <lineage>
        <taxon>Eukaryota</taxon>
        <taxon>Viridiplantae</taxon>
        <taxon>Streptophyta</taxon>
        <taxon>Embryophyta</taxon>
        <taxon>Tracheophyta</taxon>
        <taxon>Spermatophyta</taxon>
        <taxon>Magnoliopsida</taxon>
        <taxon>eudicotyledons</taxon>
        <taxon>Gunneridae</taxon>
        <taxon>Pentapetalae</taxon>
        <taxon>rosids</taxon>
        <taxon>fabids</taxon>
        <taxon>Rosales</taxon>
        <taxon>Cannabaceae</taxon>
        <taxon>Trema</taxon>
    </lineage>
</organism>
<evidence type="ECO:0000313" key="2">
    <source>
        <dbReference type="Proteomes" id="UP000237000"/>
    </source>
</evidence>
<dbReference type="EMBL" id="JXTC01000019">
    <property type="protein sequence ID" value="PON99321.1"/>
    <property type="molecule type" value="Genomic_DNA"/>
</dbReference>
<protein>
    <submittedName>
        <fullName evidence="1">Uncharacterized protein</fullName>
    </submittedName>
</protein>
<gene>
    <name evidence="1" type="ORF">TorRG33x02_048640</name>
</gene>
<sequence length="76" mass="8764">MFKYSSQIHHLLVPTPEDAKGKRGLARIKLKAVYQFYDGSVRGQRSGQHSTNRNLASITNENWHWVSVDYDEDPSM</sequence>
<comment type="caution">
    <text evidence="1">The sequence shown here is derived from an EMBL/GenBank/DDBJ whole genome shotgun (WGS) entry which is preliminary data.</text>
</comment>
<dbReference type="AlphaFoldDB" id="A0A2P5FNC9"/>
<keyword evidence="2" id="KW-1185">Reference proteome</keyword>
<dbReference type="InParanoid" id="A0A2P5FNC9"/>
<name>A0A2P5FNC9_TREOI</name>
<proteinExistence type="predicted"/>
<accession>A0A2P5FNC9</accession>
<evidence type="ECO:0000313" key="1">
    <source>
        <dbReference type="EMBL" id="PON99321.1"/>
    </source>
</evidence>
<reference evidence="2" key="1">
    <citation type="submission" date="2016-06" db="EMBL/GenBank/DDBJ databases">
        <title>Parallel loss of symbiosis genes in relatives of nitrogen-fixing non-legume Parasponia.</title>
        <authorList>
            <person name="Van Velzen R."/>
            <person name="Holmer R."/>
            <person name="Bu F."/>
            <person name="Rutten L."/>
            <person name="Van Zeijl A."/>
            <person name="Liu W."/>
            <person name="Santuari L."/>
            <person name="Cao Q."/>
            <person name="Sharma T."/>
            <person name="Shen D."/>
            <person name="Roswanjaya Y."/>
            <person name="Wardhani T."/>
            <person name="Kalhor M.S."/>
            <person name="Jansen J."/>
            <person name="Van den Hoogen J."/>
            <person name="Gungor B."/>
            <person name="Hartog M."/>
            <person name="Hontelez J."/>
            <person name="Verver J."/>
            <person name="Yang W.-C."/>
            <person name="Schijlen E."/>
            <person name="Repin R."/>
            <person name="Schilthuizen M."/>
            <person name="Schranz E."/>
            <person name="Heidstra R."/>
            <person name="Miyata K."/>
            <person name="Fedorova E."/>
            <person name="Kohlen W."/>
            <person name="Bisseling T."/>
            <person name="Smit S."/>
            <person name="Geurts R."/>
        </authorList>
    </citation>
    <scope>NUCLEOTIDE SEQUENCE [LARGE SCALE GENOMIC DNA]</scope>
    <source>
        <strain evidence="2">cv. RG33-2</strain>
    </source>
</reference>
<dbReference type="Proteomes" id="UP000237000">
    <property type="component" value="Unassembled WGS sequence"/>
</dbReference>